<dbReference type="EMBL" id="SPHZ02000003">
    <property type="protein sequence ID" value="KAF0924061.1"/>
    <property type="molecule type" value="Genomic_DNA"/>
</dbReference>
<evidence type="ECO:0000256" key="5">
    <source>
        <dbReference type="ARBA" id="ARBA00023163"/>
    </source>
</evidence>
<dbReference type="InterPro" id="IPR044555">
    <property type="entry name" value="WUSCHEL-like"/>
</dbReference>
<comment type="caution">
    <text evidence="7">The sequence shown here is derived from an EMBL/GenBank/DDBJ whole genome shotgun (WGS) entry which is preliminary data.</text>
</comment>
<name>A0A6G1EH99_9ORYZ</name>
<keyword evidence="8" id="KW-1185">Reference proteome</keyword>
<dbReference type="Proteomes" id="UP000479710">
    <property type="component" value="Unassembled WGS sequence"/>
</dbReference>
<keyword evidence="4" id="KW-0371">Homeobox</keyword>
<evidence type="ECO:0000256" key="3">
    <source>
        <dbReference type="ARBA" id="ARBA00023125"/>
    </source>
</evidence>
<evidence type="ECO:0008006" key="9">
    <source>
        <dbReference type="Google" id="ProtNLM"/>
    </source>
</evidence>
<keyword evidence="6" id="KW-0539">Nucleus</keyword>
<dbReference type="OrthoDB" id="1932526at2759"/>
<dbReference type="PANTHER" id="PTHR45940:SF46">
    <property type="entry name" value="WUSCHEL-RELATED HOMEOBOX 2-RELATED"/>
    <property type="match status" value="1"/>
</dbReference>
<dbReference type="GO" id="GO:0003677">
    <property type="term" value="F:DNA binding"/>
    <property type="evidence" value="ECO:0007669"/>
    <property type="project" value="UniProtKB-KW"/>
</dbReference>
<dbReference type="GO" id="GO:0003700">
    <property type="term" value="F:DNA-binding transcription factor activity"/>
    <property type="evidence" value="ECO:0007669"/>
    <property type="project" value="InterPro"/>
</dbReference>
<evidence type="ECO:0000256" key="4">
    <source>
        <dbReference type="ARBA" id="ARBA00023155"/>
    </source>
</evidence>
<evidence type="ECO:0000313" key="8">
    <source>
        <dbReference type="Proteomes" id="UP000479710"/>
    </source>
</evidence>
<keyword evidence="3" id="KW-0238">DNA-binding</keyword>
<dbReference type="GO" id="GO:0099402">
    <property type="term" value="P:plant organ development"/>
    <property type="evidence" value="ECO:0007669"/>
    <property type="project" value="InterPro"/>
</dbReference>
<evidence type="ECO:0000256" key="6">
    <source>
        <dbReference type="ARBA" id="ARBA00023242"/>
    </source>
</evidence>
<accession>A0A6G1EH99</accession>
<sequence length="155" mass="16374">MILEEMYRGGLRTPNAAQIQQITAHLSGYGRIEGKNLLSPTSATTPAAAAAYTTGFYYPFAATAPPARTSPASPLFQYNQGGMVLPAAEAIGRSEYSLGKLVDNFGVALEEAFPEQQPATTAVVDTPPAAAGFCRPLKTLDLFPGGLKEEQHDVV</sequence>
<keyword evidence="5" id="KW-0804">Transcription</keyword>
<keyword evidence="2" id="KW-0805">Transcription regulation</keyword>
<dbReference type="AlphaFoldDB" id="A0A6G1EH99"/>
<evidence type="ECO:0000256" key="1">
    <source>
        <dbReference type="ARBA" id="ARBA00022473"/>
    </source>
</evidence>
<protein>
    <recommendedName>
        <fullName evidence="9">Homeobox domain-containing protein</fullName>
    </recommendedName>
</protein>
<organism evidence="7 8">
    <name type="scientific">Oryza meyeriana var. granulata</name>
    <dbReference type="NCBI Taxonomy" id="110450"/>
    <lineage>
        <taxon>Eukaryota</taxon>
        <taxon>Viridiplantae</taxon>
        <taxon>Streptophyta</taxon>
        <taxon>Embryophyta</taxon>
        <taxon>Tracheophyta</taxon>
        <taxon>Spermatophyta</taxon>
        <taxon>Magnoliopsida</taxon>
        <taxon>Liliopsida</taxon>
        <taxon>Poales</taxon>
        <taxon>Poaceae</taxon>
        <taxon>BOP clade</taxon>
        <taxon>Oryzoideae</taxon>
        <taxon>Oryzeae</taxon>
        <taxon>Oryzinae</taxon>
        <taxon>Oryza</taxon>
        <taxon>Oryza meyeriana</taxon>
    </lineage>
</organism>
<evidence type="ECO:0000313" key="7">
    <source>
        <dbReference type="EMBL" id="KAF0924061.1"/>
    </source>
</evidence>
<dbReference type="PANTHER" id="PTHR45940">
    <property type="entry name" value="WUSCHEL-RELATED HOMEOBOX 1-RELATED"/>
    <property type="match status" value="1"/>
</dbReference>
<keyword evidence="1" id="KW-0217">Developmental protein</keyword>
<evidence type="ECO:0000256" key="2">
    <source>
        <dbReference type="ARBA" id="ARBA00023015"/>
    </source>
</evidence>
<reference evidence="7 8" key="1">
    <citation type="submission" date="2019-11" db="EMBL/GenBank/DDBJ databases">
        <title>Whole genome sequence of Oryza granulata.</title>
        <authorList>
            <person name="Li W."/>
        </authorList>
    </citation>
    <scope>NUCLEOTIDE SEQUENCE [LARGE SCALE GENOMIC DNA]</scope>
    <source>
        <strain evidence="8">cv. Menghai</strain>
        <tissue evidence="7">Leaf</tissue>
    </source>
</reference>
<gene>
    <name evidence="7" type="ORF">E2562_008389</name>
</gene>
<proteinExistence type="predicted"/>